<dbReference type="Gene3D" id="2.60.210.10">
    <property type="entry name" value="Apoptosis, Tumor Necrosis Factor Receptor Associated Protein 2, Chain A"/>
    <property type="match status" value="1"/>
</dbReference>
<keyword evidence="2" id="KW-1185">Reference proteome</keyword>
<reference evidence="3" key="1">
    <citation type="submission" date="2022-11" db="UniProtKB">
        <authorList>
            <consortium name="WormBaseParasite"/>
        </authorList>
    </citation>
    <scope>IDENTIFICATION</scope>
</reference>
<evidence type="ECO:0000313" key="2">
    <source>
        <dbReference type="Proteomes" id="UP000887565"/>
    </source>
</evidence>
<dbReference type="PROSITE" id="PS50144">
    <property type="entry name" value="MATH"/>
    <property type="match status" value="1"/>
</dbReference>
<accession>A0A915JAC0</accession>
<dbReference type="SUPFAM" id="SSF49599">
    <property type="entry name" value="TRAF domain-like"/>
    <property type="match status" value="1"/>
</dbReference>
<sequence>MVVPRVSLENETMIGFFLQCNADSNIPCWSCHARATFKLKSQKEGVDDIEFGIEHIFCQQKNYSGYDFFSTLDMICDVDEGFIKDDTAIFQVEVCADAPQCL</sequence>
<feature type="domain" description="MATH" evidence="1">
    <location>
        <begin position="1"/>
        <end position="94"/>
    </location>
</feature>
<proteinExistence type="predicted"/>
<dbReference type="InterPro" id="IPR002083">
    <property type="entry name" value="MATH/TRAF_dom"/>
</dbReference>
<dbReference type="Proteomes" id="UP000887565">
    <property type="component" value="Unplaced"/>
</dbReference>
<protein>
    <submittedName>
        <fullName evidence="3">MATH domain-containing protein</fullName>
    </submittedName>
</protein>
<evidence type="ECO:0000313" key="3">
    <source>
        <dbReference type="WBParaSite" id="nRc.2.0.1.t22626-RA"/>
    </source>
</evidence>
<evidence type="ECO:0000259" key="1">
    <source>
        <dbReference type="PROSITE" id="PS50144"/>
    </source>
</evidence>
<organism evidence="2 3">
    <name type="scientific">Romanomermis culicivorax</name>
    <name type="common">Nematode worm</name>
    <dbReference type="NCBI Taxonomy" id="13658"/>
    <lineage>
        <taxon>Eukaryota</taxon>
        <taxon>Metazoa</taxon>
        <taxon>Ecdysozoa</taxon>
        <taxon>Nematoda</taxon>
        <taxon>Enoplea</taxon>
        <taxon>Dorylaimia</taxon>
        <taxon>Mermithida</taxon>
        <taxon>Mermithoidea</taxon>
        <taxon>Mermithidae</taxon>
        <taxon>Romanomermis</taxon>
    </lineage>
</organism>
<name>A0A915JAC0_ROMCU</name>
<dbReference type="InterPro" id="IPR008974">
    <property type="entry name" value="TRAF-like"/>
</dbReference>
<dbReference type="Pfam" id="PF22486">
    <property type="entry name" value="MATH_2"/>
    <property type="match status" value="1"/>
</dbReference>
<dbReference type="WBParaSite" id="nRc.2.0.1.t22626-RA">
    <property type="protein sequence ID" value="nRc.2.0.1.t22626-RA"/>
    <property type="gene ID" value="nRc.2.0.1.g22626"/>
</dbReference>
<dbReference type="AlphaFoldDB" id="A0A915JAC0"/>